<dbReference type="InterPro" id="IPR002035">
    <property type="entry name" value="VWF_A"/>
</dbReference>
<dbReference type="RefSeq" id="WP_091712477.1">
    <property type="nucleotide sequence ID" value="NZ_FOSH01000006.1"/>
</dbReference>
<organism evidence="5 6">
    <name type="scientific">Methylophaga sulfidovorans</name>
    <dbReference type="NCBI Taxonomy" id="45496"/>
    <lineage>
        <taxon>Bacteria</taxon>
        <taxon>Pseudomonadati</taxon>
        <taxon>Pseudomonadota</taxon>
        <taxon>Gammaproteobacteria</taxon>
        <taxon>Thiotrichales</taxon>
        <taxon>Piscirickettsiaceae</taxon>
        <taxon>Methylophaga</taxon>
    </lineage>
</organism>
<name>A0A1I3XGB3_9GAMM</name>
<reference evidence="6" key="1">
    <citation type="submission" date="2016-10" db="EMBL/GenBank/DDBJ databases">
        <authorList>
            <person name="Varghese N."/>
            <person name="Submissions S."/>
        </authorList>
    </citation>
    <scope>NUCLEOTIDE SEQUENCE [LARGE SCALE GENOMIC DNA]</scope>
    <source>
        <strain evidence="6">DSM 11578</strain>
    </source>
</reference>
<feature type="compositionally biased region" description="Low complexity" evidence="2">
    <location>
        <begin position="471"/>
        <end position="490"/>
    </location>
</feature>
<evidence type="ECO:0000313" key="6">
    <source>
        <dbReference type="Proteomes" id="UP000198924"/>
    </source>
</evidence>
<dbReference type="PROSITE" id="PS50005">
    <property type="entry name" value="TPR"/>
    <property type="match status" value="1"/>
</dbReference>
<accession>A0A1I3XGB3</accession>
<dbReference type="InterPro" id="IPR050768">
    <property type="entry name" value="UPF0353/GerABKA_families"/>
</dbReference>
<keyword evidence="6" id="KW-1185">Reference proteome</keyword>
<protein>
    <submittedName>
        <fullName evidence="5">Ca-activated chloride channel family protein</fullName>
    </submittedName>
</protein>
<feature type="compositionally biased region" description="Basic and acidic residues" evidence="2">
    <location>
        <begin position="491"/>
        <end position="627"/>
    </location>
</feature>
<dbReference type="InterPro" id="IPR024163">
    <property type="entry name" value="Aerotolerance_reg_N"/>
</dbReference>
<evidence type="ECO:0000256" key="1">
    <source>
        <dbReference type="PROSITE-ProRule" id="PRU00339"/>
    </source>
</evidence>
<dbReference type="Pfam" id="PF13519">
    <property type="entry name" value="VWA_2"/>
    <property type="match status" value="1"/>
</dbReference>
<dbReference type="AlphaFoldDB" id="A0A1I3XGB3"/>
<evidence type="ECO:0000256" key="2">
    <source>
        <dbReference type="SAM" id="MobiDB-lite"/>
    </source>
</evidence>
<dbReference type="Gene3D" id="1.25.40.10">
    <property type="entry name" value="Tetratricopeptide repeat domain"/>
    <property type="match status" value="1"/>
</dbReference>
<dbReference type="Pfam" id="PF14559">
    <property type="entry name" value="TPR_19"/>
    <property type="match status" value="1"/>
</dbReference>
<feature type="compositionally biased region" description="Low complexity" evidence="2">
    <location>
        <begin position="628"/>
        <end position="653"/>
    </location>
</feature>
<feature type="region of interest" description="Disordered" evidence="2">
    <location>
        <begin position="469"/>
        <end position="674"/>
    </location>
</feature>
<dbReference type="PROSITE" id="PS50234">
    <property type="entry name" value="VWFA"/>
    <property type="match status" value="1"/>
</dbReference>
<feature type="domain" description="VWFA" evidence="4">
    <location>
        <begin position="106"/>
        <end position="309"/>
    </location>
</feature>
<dbReference type="PANTHER" id="PTHR22550:SF14">
    <property type="entry name" value="VWFA DOMAIN-CONTAINING PROTEIN"/>
    <property type="match status" value="1"/>
</dbReference>
<gene>
    <name evidence="5" type="ORF">SAMN04488079_10635</name>
</gene>
<dbReference type="Pfam" id="PF07584">
    <property type="entry name" value="BatA"/>
    <property type="match status" value="1"/>
</dbReference>
<dbReference type="SUPFAM" id="SSF48452">
    <property type="entry name" value="TPR-like"/>
    <property type="match status" value="1"/>
</dbReference>
<feature type="transmembrane region" description="Helical" evidence="3">
    <location>
        <begin position="70"/>
        <end position="93"/>
    </location>
</feature>
<dbReference type="InterPro" id="IPR019734">
    <property type="entry name" value="TPR_rpt"/>
</dbReference>
<dbReference type="InterPro" id="IPR036465">
    <property type="entry name" value="vWFA_dom_sf"/>
</dbReference>
<dbReference type="STRING" id="45496.SAMN04488079_10635"/>
<dbReference type="Gene3D" id="3.40.50.410">
    <property type="entry name" value="von Willebrand factor, type A domain"/>
    <property type="match status" value="1"/>
</dbReference>
<dbReference type="SUPFAM" id="SSF53300">
    <property type="entry name" value="vWA-like"/>
    <property type="match status" value="1"/>
</dbReference>
<dbReference type="Proteomes" id="UP000198924">
    <property type="component" value="Unassembled WGS sequence"/>
</dbReference>
<keyword evidence="3" id="KW-1133">Transmembrane helix</keyword>
<dbReference type="PANTHER" id="PTHR22550">
    <property type="entry name" value="SPORE GERMINATION PROTEIN"/>
    <property type="match status" value="1"/>
</dbReference>
<dbReference type="InterPro" id="IPR011990">
    <property type="entry name" value="TPR-like_helical_dom_sf"/>
</dbReference>
<keyword evidence="3" id="KW-0472">Membrane</keyword>
<evidence type="ECO:0000256" key="3">
    <source>
        <dbReference type="SAM" id="Phobius"/>
    </source>
</evidence>
<evidence type="ECO:0000313" key="5">
    <source>
        <dbReference type="EMBL" id="SFK18111.1"/>
    </source>
</evidence>
<dbReference type="SMART" id="SM00327">
    <property type="entry name" value="VWA"/>
    <property type="match status" value="1"/>
</dbReference>
<feature type="transmembrane region" description="Helical" evidence="3">
    <location>
        <begin position="15"/>
        <end position="33"/>
    </location>
</feature>
<keyword evidence="1" id="KW-0802">TPR repeat</keyword>
<dbReference type="EMBL" id="FOSH01000006">
    <property type="protein sequence ID" value="SFK18111.1"/>
    <property type="molecule type" value="Genomic_DNA"/>
</dbReference>
<dbReference type="SMART" id="SM00028">
    <property type="entry name" value="TPR"/>
    <property type="match status" value="2"/>
</dbReference>
<evidence type="ECO:0000259" key="4">
    <source>
        <dbReference type="PROSITE" id="PS50234"/>
    </source>
</evidence>
<feature type="repeat" description="TPR" evidence="1">
    <location>
        <begin position="423"/>
        <end position="456"/>
    </location>
</feature>
<sequence>MLSNIFQQFHFEQPLWLWALVAVPVIWVLYRLFYSQSNANIKLTQFADSHLLPHLLKDEQSVGQQRRTPIFWTLLTASIIWCLGVMAMAGPMWDFKEAAVFKPTDSLLVLLDLSKSMDAQDVKPSRLIRAQQEIQDIEQTADGVNIGLIAFASVPHVITPLTDDKEALLRLLPSLKTNLVYSQGSNLVPALKRAGEILSSQEGNEKHILVISDGDFSDSDASIFQAENELKKQGVKIHFMGVGTEQGAPIPDEENGYIKDQGKTVISELEQHRLQTLSQDIGGQYLRADYLDNDTAQLLAQITPSADTVAQQKIRTWQQRFYIFLLPLMVLALFWFRRGAAITTLLICISVFHPYQQAQAADLQNLFLNSAQQGKKALEDKDYQSAINQFSDPYRRGVAEYKAGQYKQAAASFSQAQRESVQQDAKYNLGNAQLMSGQIDAAINTYESLLKQTPNNKDAQYNLEIAKKLRQQQQSQQNKSQQDKSQQNKSQQDKSQQDKSQQDKSQQDKSQQDKSQQDKSQQDKSQQDKSQQDKSQQDKSQQDKSQQDKSQQDKSQQDKSQQDKSQQDKSQQDKSQQDKSQQDKSQQDKSQQDKSQQDKSQQDKSQQDKSQQDKSQQDKSQQDKSQQDKQQQQSAEMNKSQQEQSQKSSAQQKQRSEKDINADQWLNRIKDDPEQFLKNKFYIESQRQGAEASVKPW</sequence>
<keyword evidence="3" id="KW-0812">Transmembrane</keyword>
<proteinExistence type="predicted"/>